<evidence type="ECO:0000259" key="5">
    <source>
        <dbReference type="SMART" id="SM01131"/>
    </source>
</evidence>
<dbReference type="PANTHER" id="PTHR47618:SF1">
    <property type="entry name" value="BIFUNCTIONAL OLIGORIBONUCLEASE AND PAP PHOSPHATASE NRNA"/>
    <property type="match status" value="1"/>
</dbReference>
<accession>A0ABW4CRV5</accession>
<dbReference type="EMBL" id="JBHTOG010000048">
    <property type="protein sequence ID" value="MFD1432949.1"/>
    <property type="molecule type" value="Genomic_DNA"/>
</dbReference>
<feature type="domain" description="DHHA2" evidence="5">
    <location>
        <begin position="179"/>
        <end position="306"/>
    </location>
</feature>
<dbReference type="Proteomes" id="UP001597192">
    <property type="component" value="Unassembled WGS sequence"/>
</dbReference>
<name>A0ABW4CRV5_9LACO</name>
<dbReference type="GO" id="GO:0004427">
    <property type="term" value="F:inorganic diphosphate phosphatase activity"/>
    <property type="evidence" value="ECO:0007669"/>
    <property type="project" value="UniProtKB-EC"/>
</dbReference>
<comment type="cofactor">
    <cofactor evidence="1">
        <name>Mn(2+)</name>
        <dbReference type="ChEBI" id="CHEBI:29035"/>
    </cofactor>
</comment>
<evidence type="ECO:0000313" key="6">
    <source>
        <dbReference type="EMBL" id="MFD1432949.1"/>
    </source>
</evidence>
<evidence type="ECO:0000256" key="3">
    <source>
        <dbReference type="ARBA" id="ARBA00022801"/>
    </source>
</evidence>
<sequence length="308" mass="33690">MTTLIFGHQNPDTDALTSALSFAEYQRQLGNTDVEAVALGEPNDETKFALNYFKAQAPRVIEKAAPNDVMLVDHNEFPQSVSDIEDVRIRAVVDHHRLANFHTTYPLYYRGEPVGSTNSIIFELFEENEFTIPAQLAGLMASGIISDTLLLKSPTTTDLERRVLPELAKIAGIDLEEYGLAMLKAGTNLAAKSDLTIVEGDAKSFTMGGKTIRIGQVNVVDLNEVYARQAAIEQTMTDELSKNGYDSFLLIATNILDSDSTGFVVGSGKEELEKAFNGKFDENGRLALPGVVSRKKQVVPPLQAVYEG</sequence>
<organism evidence="6 7">
    <name type="scientific">Lacticaseibacillus yichunensis</name>
    <dbReference type="NCBI Taxonomy" id="2486015"/>
    <lineage>
        <taxon>Bacteria</taxon>
        <taxon>Bacillati</taxon>
        <taxon>Bacillota</taxon>
        <taxon>Bacilli</taxon>
        <taxon>Lactobacillales</taxon>
        <taxon>Lactobacillaceae</taxon>
        <taxon>Lacticaseibacillus</taxon>
    </lineage>
</organism>
<dbReference type="InterPro" id="IPR038222">
    <property type="entry name" value="DHHA2_dom_sf"/>
</dbReference>
<dbReference type="NCBIfam" id="NF003877">
    <property type="entry name" value="PRK05427.1"/>
    <property type="match status" value="1"/>
</dbReference>
<comment type="caution">
    <text evidence="6">The sequence shown here is derived from an EMBL/GenBank/DDBJ whole genome shotgun (WGS) entry which is preliminary data.</text>
</comment>
<dbReference type="InterPro" id="IPR038763">
    <property type="entry name" value="DHH_sf"/>
</dbReference>
<dbReference type="Gene3D" id="3.90.1640.10">
    <property type="entry name" value="inorganic pyrophosphatase (n-terminal core)"/>
    <property type="match status" value="1"/>
</dbReference>
<evidence type="ECO:0000256" key="2">
    <source>
        <dbReference type="ARBA" id="ARBA00022723"/>
    </source>
</evidence>
<protein>
    <submittedName>
        <fullName evidence="6">Manganese-dependent inorganic pyrophosphatase</fullName>
        <ecNumber evidence="6">3.6.1.1</ecNumber>
    </submittedName>
</protein>
<dbReference type="Pfam" id="PF02833">
    <property type="entry name" value="DHHA2"/>
    <property type="match status" value="1"/>
</dbReference>
<keyword evidence="7" id="KW-1185">Reference proteome</keyword>
<keyword evidence="3 6" id="KW-0378">Hydrolase</keyword>
<dbReference type="SUPFAM" id="SSF64182">
    <property type="entry name" value="DHH phosphoesterases"/>
    <property type="match status" value="1"/>
</dbReference>
<dbReference type="PANTHER" id="PTHR47618">
    <property type="entry name" value="BIFUNCTIONAL OLIGORIBONUCLEASE AND PAP PHOSPHATASE NRNA"/>
    <property type="match status" value="1"/>
</dbReference>
<dbReference type="SMART" id="SM01131">
    <property type="entry name" value="DHHA2"/>
    <property type="match status" value="1"/>
</dbReference>
<evidence type="ECO:0000256" key="1">
    <source>
        <dbReference type="ARBA" id="ARBA00001936"/>
    </source>
</evidence>
<keyword evidence="2" id="KW-0479">Metal-binding</keyword>
<evidence type="ECO:0000256" key="4">
    <source>
        <dbReference type="ARBA" id="ARBA00023211"/>
    </source>
</evidence>
<proteinExistence type="predicted"/>
<dbReference type="InterPro" id="IPR004097">
    <property type="entry name" value="DHHA2"/>
</dbReference>
<dbReference type="RefSeq" id="WP_125696500.1">
    <property type="nucleotide sequence ID" value="NZ_JBHTOG010000048.1"/>
</dbReference>
<dbReference type="InterPro" id="IPR051319">
    <property type="entry name" value="Oligoribo/pAp-PDE_c-di-AMP_PDE"/>
</dbReference>
<dbReference type="Gene3D" id="3.10.310.20">
    <property type="entry name" value="DHHA2 domain"/>
    <property type="match status" value="1"/>
</dbReference>
<dbReference type="InterPro" id="IPR001667">
    <property type="entry name" value="DDH_dom"/>
</dbReference>
<keyword evidence="4" id="KW-0464">Manganese</keyword>
<gene>
    <name evidence="6" type="ORF">ACFQ47_09750</name>
</gene>
<evidence type="ECO:0000313" key="7">
    <source>
        <dbReference type="Proteomes" id="UP001597192"/>
    </source>
</evidence>
<dbReference type="Pfam" id="PF01368">
    <property type="entry name" value="DHH"/>
    <property type="match status" value="1"/>
</dbReference>
<reference evidence="7" key="1">
    <citation type="journal article" date="2019" name="Int. J. Syst. Evol. Microbiol.">
        <title>The Global Catalogue of Microorganisms (GCM) 10K type strain sequencing project: providing services to taxonomists for standard genome sequencing and annotation.</title>
        <authorList>
            <consortium name="The Broad Institute Genomics Platform"/>
            <consortium name="The Broad Institute Genome Sequencing Center for Infectious Disease"/>
            <person name="Wu L."/>
            <person name="Ma J."/>
        </authorList>
    </citation>
    <scope>NUCLEOTIDE SEQUENCE [LARGE SCALE GENOMIC DNA]</scope>
    <source>
        <strain evidence="7">CCM 8947</strain>
    </source>
</reference>
<dbReference type="EC" id="3.6.1.1" evidence="6"/>